<accession>A0A7R8X800</accession>
<name>A0A7R8X800_9CRUS</name>
<dbReference type="Proteomes" id="UP000677054">
    <property type="component" value="Unassembled WGS sequence"/>
</dbReference>
<organism evidence="1">
    <name type="scientific">Darwinula stevensoni</name>
    <dbReference type="NCBI Taxonomy" id="69355"/>
    <lineage>
        <taxon>Eukaryota</taxon>
        <taxon>Metazoa</taxon>
        <taxon>Ecdysozoa</taxon>
        <taxon>Arthropoda</taxon>
        <taxon>Crustacea</taxon>
        <taxon>Oligostraca</taxon>
        <taxon>Ostracoda</taxon>
        <taxon>Podocopa</taxon>
        <taxon>Podocopida</taxon>
        <taxon>Darwinulocopina</taxon>
        <taxon>Darwinuloidea</taxon>
        <taxon>Darwinulidae</taxon>
        <taxon>Darwinula</taxon>
    </lineage>
</organism>
<keyword evidence="2" id="KW-1185">Reference proteome</keyword>
<evidence type="ECO:0000313" key="2">
    <source>
        <dbReference type="Proteomes" id="UP000677054"/>
    </source>
</evidence>
<dbReference type="EMBL" id="CAJPEV010000131">
    <property type="protein sequence ID" value="CAG0881070.1"/>
    <property type="molecule type" value="Genomic_DNA"/>
</dbReference>
<sequence>MGWIFPPGSIYPEVDIPPMGKYCLGRHPPGSKSTWEPEFYSVCHTKAAYEEQGPGICRHNPVFGTMTDDLLGRGVPGREDAVAFLGLSNGCQVHSEERTKMGTEISFASSCHLKRTGNYLGEDSLWVVDVLLVHGKVPSAWRREPCERPVAPPNEDVFKYNTSVSPSARELTSLLSSSGIMKEYNNQLHSQVPKALFCFTVQDPKSLTDIRWNTGEGSNHFMVHTETQRLVGVLGTIEFDSSCKMKVKGTMRTLMQEVFREKESQIILQTFILYEGQNGEESTLLQKVYLSMQKKDCGSRRYKQVHMHYNYLLLKRLLSRCGTTGKAWDVLQQLTYTRCIQRSQRNISLMEENARYSDHYVQYCLHSRIQNKGEMPTSRSEEASTEVIWIQIDGEGQKHLQVENLQGVLVQCEQYAEFLFISIYFQQWFLFFGLGDAEWLYPPKKDTAPIQEGDRRQLTGRFGDF</sequence>
<proteinExistence type="predicted"/>
<reference evidence="1" key="1">
    <citation type="submission" date="2020-11" db="EMBL/GenBank/DDBJ databases">
        <authorList>
            <person name="Tran Van P."/>
        </authorList>
    </citation>
    <scope>NUCLEOTIDE SEQUENCE</scope>
</reference>
<dbReference type="EMBL" id="LR899648">
    <property type="protein sequence ID" value="CAD7241389.1"/>
    <property type="molecule type" value="Genomic_DNA"/>
</dbReference>
<gene>
    <name evidence="1" type="ORF">DSTB1V02_LOCUS1382</name>
</gene>
<dbReference type="AlphaFoldDB" id="A0A7R8X800"/>
<protein>
    <submittedName>
        <fullName evidence="1">Uncharacterized protein</fullName>
    </submittedName>
</protein>
<dbReference type="OrthoDB" id="421448at2759"/>
<evidence type="ECO:0000313" key="1">
    <source>
        <dbReference type="EMBL" id="CAD7241389.1"/>
    </source>
</evidence>